<accession>A0ABX7FW15</accession>
<keyword evidence="2" id="KW-1185">Reference proteome</keyword>
<sequence>MDPASILAFYPITVDMRYVNTPVDVIPFGSTGMDGIHYGFLTDFGSIPDLEHAPVVCVSPMDFDQPTQLIARNFRDFLAVNRKDSPLFYNHFKDERSYELKKQEWAREHESFEKEHPPDPEEELAHQAARDALYEELSLPDITNSFTYIEEIRAERKQHTAIPTMDQLGVIDRSLPSAEQKKESGWSGDADLLREYLQTASYGEKLAVFRDMTLRSDALFDPGLRQLLIAELLATGLADEAQRLRFLD</sequence>
<dbReference type="RefSeq" id="WP_203356994.1">
    <property type="nucleotide sequence ID" value="NZ_CP069127.1"/>
</dbReference>
<organism evidence="1 2">
    <name type="scientific">Brevibacillus choshinensis</name>
    <dbReference type="NCBI Taxonomy" id="54911"/>
    <lineage>
        <taxon>Bacteria</taxon>
        <taxon>Bacillati</taxon>
        <taxon>Bacillota</taxon>
        <taxon>Bacilli</taxon>
        <taxon>Bacillales</taxon>
        <taxon>Paenibacillaceae</taxon>
        <taxon>Brevibacillus</taxon>
    </lineage>
</organism>
<evidence type="ECO:0000313" key="2">
    <source>
        <dbReference type="Proteomes" id="UP000596248"/>
    </source>
</evidence>
<name>A0ABX7FW15_BRECH</name>
<dbReference type="Proteomes" id="UP000596248">
    <property type="component" value="Chromosome"/>
</dbReference>
<reference evidence="1 2" key="1">
    <citation type="submission" date="2021-01" db="EMBL/GenBank/DDBJ databases">
        <title>Identification of strong promoters based on the transcriptome of Brevibacillus choshinensis.</title>
        <authorList>
            <person name="Yao D."/>
            <person name="Zhang K."/>
            <person name="Wu J."/>
        </authorList>
    </citation>
    <scope>NUCLEOTIDE SEQUENCE [LARGE SCALE GENOMIC DNA]</scope>
    <source>
        <strain evidence="1 2">HPD31-SP3</strain>
    </source>
</reference>
<proteinExistence type="predicted"/>
<dbReference type="EMBL" id="CP069127">
    <property type="protein sequence ID" value="QRG70020.1"/>
    <property type="molecule type" value="Genomic_DNA"/>
</dbReference>
<evidence type="ECO:0008006" key="3">
    <source>
        <dbReference type="Google" id="ProtNLM"/>
    </source>
</evidence>
<gene>
    <name evidence="1" type="ORF">JNE38_13375</name>
</gene>
<protein>
    <recommendedName>
        <fullName evidence="3">Knr4/Smi1-like domain-containing protein</fullName>
    </recommendedName>
</protein>
<evidence type="ECO:0000313" key="1">
    <source>
        <dbReference type="EMBL" id="QRG70020.1"/>
    </source>
</evidence>